<proteinExistence type="predicted"/>
<keyword evidence="2" id="KW-1185">Reference proteome</keyword>
<evidence type="ECO:0008006" key="3">
    <source>
        <dbReference type="Google" id="ProtNLM"/>
    </source>
</evidence>
<evidence type="ECO:0000313" key="2">
    <source>
        <dbReference type="Proteomes" id="UP000075806"/>
    </source>
</evidence>
<dbReference type="EMBL" id="LTAO01000037">
    <property type="protein sequence ID" value="KYG26946.1"/>
    <property type="molecule type" value="Genomic_DNA"/>
</dbReference>
<dbReference type="AlphaFoldDB" id="A0A162CWN6"/>
<organism evidence="1 2">
    <name type="scientific">Alkalihalobacillus trypoxylicola</name>
    <dbReference type="NCBI Taxonomy" id="519424"/>
    <lineage>
        <taxon>Bacteria</taxon>
        <taxon>Bacillati</taxon>
        <taxon>Bacillota</taxon>
        <taxon>Bacilli</taxon>
        <taxon>Bacillales</taxon>
        <taxon>Bacillaceae</taxon>
        <taxon>Alkalihalobacillus</taxon>
    </lineage>
</organism>
<reference evidence="1" key="1">
    <citation type="submission" date="2016-02" db="EMBL/GenBank/DDBJ databases">
        <title>Genome sequence of Bacillus trypoxylicola KCTC 13244(T).</title>
        <authorList>
            <person name="Jeong H."/>
            <person name="Park S.-H."/>
            <person name="Choi S.-K."/>
        </authorList>
    </citation>
    <scope>NUCLEOTIDE SEQUENCE [LARGE SCALE GENOMIC DNA]</scope>
    <source>
        <strain evidence="1">KCTC 13244</strain>
    </source>
</reference>
<sequence length="111" mass="13388">MNLKRSLLKVKNFLQVFMEYKIKEECKLEYEKWMPEVKSKVIQSGGNDYEWFQSIEQGSLYVEMFKVPSYEKYLEIKKTRQSESEPIFKSIIPFIEGGSKKIHCWAFERKE</sequence>
<dbReference type="STRING" id="519424.AZF04_11430"/>
<dbReference type="Proteomes" id="UP000075806">
    <property type="component" value="Unassembled WGS sequence"/>
</dbReference>
<evidence type="ECO:0000313" key="1">
    <source>
        <dbReference type="EMBL" id="KYG26946.1"/>
    </source>
</evidence>
<name>A0A162CWN6_9BACI</name>
<gene>
    <name evidence="1" type="ORF">AZF04_11430</name>
</gene>
<accession>A0A162CWN6</accession>
<comment type="caution">
    <text evidence="1">The sequence shown here is derived from an EMBL/GenBank/DDBJ whole genome shotgun (WGS) entry which is preliminary data.</text>
</comment>
<protein>
    <recommendedName>
        <fullName evidence="3">NIPSNAP domain-containing protein</fullName>
    </recommendedName>
</protein>